<accession>A0ACC7MFA0</accession>
<dbReference type="EMBL" id="JASNRB020000012">
    <property type="protein sequence ID" value="MFJ1469994.1"/>
    <property type="molecule type" value="Genomic_DNA"/>
</dbReference>
<name>A0ACC7MFA0_9BURK</name>
<gene>
    <name evidence="1" type="ORF">QPK29_019965</name>
</gene>
<protein>
    <submittedName>
        <fullName evidence="1">Alpha/beta hydrolase</fullName>
    </submittedName>
</protein>
<proteinExistence type="predicted"/>
<comment type="caution">
    <text evidence="1">The sequence shown here is derived from an EMBL/GenBank/DDBJ whole genome shotgun (WGS) entry which is preliminary data.</text>
</comment>
<keyword evidence="2" id="KW-1185">Reference proteome</keyword>
<organism evidence="1 2">
    <name type="scientific">Massilia orientalis</name>
    <dbReference type="NCBI Taxonomy" id="3050128"/>
    <lineage>
        <taxon>Bacteria</taxon>
        <taxon>Pseudomonadati</taxon>
        <taxon>Pseudomonadota</taxon>
        <taxon>Betaproteobacteria</taxon>
        <taxon>Burkholderiales</taxon>
        <taxon>Oxalobacteraceae</taxon>
        <taxon>Telluria group</taxon>
        <taxon>Massilia</taxon>
    </lineage>
</organism>
<dbReference type="Proteomes" id="UP001168096">
    <property type="component" value="Unassembled WGS sequence"/>
</dbReference>
<sequence length="269" mass="27817">MKHHQIAVRLATIAIAAAPLLTAAGCSSSEAATPAQAGPAPAPRVTAILVHGAWADGSSWSRITPLLQARGIDVVAVQLRRASLAEDAAIVQRAVADQKGKVVLVGHSYGGAAITEGGNDARVGALVYVAAFAPGDGESINDMISPYPAGAWQAGLVPDSAGNLRLDTASYLTYFAADLPRDEATVLATSQGPIFAHVLQDKVTSAAWKTKPSYWALSANDQIIPAAFQQGEAARIKARVTTIAGGHTELLSHPQEVAAVILDAVEHLQ</sequence>
<keyword evidence="1" id="KW-0378">Hydrolase</keyword>
<evidence type="ECO:0000313" key="1">
    <source>
        <dbReference type="EMBL" id="MFJ1469994.1"/>
    </source>
</evidence>
<reference evidence="1" key="1">
    <citation type="submission" date="2024-11" db="EMBL/GenBank/DDBJ databases">
        <title>Description of Massilia orientalis sp. nov., isolated from rhizosphere soil of Ageratina adenophora.</title>
        <authorList>
            <person name="Wang Y."/>
        </authorList>
    </citation>
    <scope>NUCLEOTIDE SEQUENCE</scope>
    <source>
        <strain evidence="1">YIM B02787</strain>
    </source>
</reference>
<evidence type="ECO:0000313" key="2">
    <source>
        <dbReference type="Proteomes" id="UP001168096"/>
    </source>
</evidence>